<dbReference type="GO" id="GO:0071618">
    <property type="term" value="F:lysophosphatidylethanolamine acyltransferase activity"/>
    <property type="evidence" value="ECO:0007669"/>
    <property type="project" value="EnsemblFungi"/>
</dbReference>
<keyword evidence="4 5" id="KW-0472">Membrane</keyword>
<dbReference type="eggNOG" id="KOG4561">
    <property type="taxonomic scope" value="Eukaryota"/>
</dbReference>
<evidence type="ECO:0000259" key="7">
    <source>
        <dbReference type="PROSITE" id="PS50922"/>
    </source>
</evidence>
<dbReference type="AlphaFoldDB" id="A7TSB5"/>
<dbReference type="GO" id="GO:0036152">
    <property type="term" value="P:phosphatidylethanolamine acyl-chain remodeling"/>
    <property type="evidence" value="ECO:0007669"/>
    <property type="project" value="EnsemblFungi"/>
</dbReference>
<feature type="domain" description="TLC" evidence="7">
    <location>
        <begin position="78"/>
        <end position="281"/>
    </location>
</feature>
<organism evidence="9">
    <name type="scientific">Vanderwaltozyma polyspora (strain ATCC 22028 / DSM 70294 / BCRC 21397 / CBS 2163 / NBRC 10782 / NRRL Y-8283 / UCD 57-17)</name>
    <name type="common">Kluyveromyces polysporus</name>
    <dbReference type="NCBI Taxonomy" id="436907"/>
    <lineage>
        <taxon>Eukaryota</taxon>
        <taxon>Fungi</taxon>
        <taxon>Dikarya</taxon>
        <taxon>Ascomycota</taxon>
        <taxon>Saccharomycotina</taxon>
        <taxon>Saccharomycetes</taxon>
        <taxon>Saccharomycetales</taxon>
        <taxon>Saccharomycetaceae</taxon>
        <taxon>Vanderwaltozyma</taxon>
    </lineage>
</organism>
<keyword evidence="9" id="KW-1185">Reference proteome</keyword>
<evidence type="ECO:0000256" key="6">
    <source>
        <dbReference type="SAM" id="Phobius"/>
    </source>
</evidence>
<dbReference type="KEGG" id="vpo:Kpol_359p13"/>
<protein>
    <recommendedName>
        <fullName evidence="7">TLC domain-containing protein</fullName>
    </recommendedName>
</protein>
<evidence type="ECO:0000256" key="1">
    <source>
        <dbReference type="ARBA" id="ARBA00004141"/>
    </source>
</evidence>
<dbReference type="GeneID" id="5542882"/>
<keyword evidence="2 5" id="KW-0812">Transmembrane</keyword>
<evidence type="ECO:0000256" key="4">
    <source>
        <dbReference type="ARBA" id="ARBA00023136"/>
    </source>
</evidence>
<feature type="transmembrane region" description="Helical" evidence="6">
    <location>
        <begin position="43"/>
        <end position="63"/>
    </location>
</feature>
<dbReference type="PROSITE" id="PS50922">
    <property type="entry name" value="TLC"/>
    <property type="match status" value="1"/>
</dbReference>
<proteinExistence type="predicted"/>
<feature type="transmembrane region" description="Helical" evidence="6">
    <location>
        <begin position="125"/>
        <end position="141"/>
    </location>
</feature>
<gene>
    <name evidence="8" type="ORF">Kpol_359p13</name>
</gene>
<keyword evidence="3 6" id="KW-1133">Transmembrane helix</keyword>
<dbReference type="Pfam" id="PF03798">
    <property type="entry name" value="TRAM_LAG1_CLN8"/>
    <property type="match status" value="1"/>
</dbReference>
<name>A7TSB5_VANPO</name>
<sequence length="286" mass="33852">MLDYITNALVTWPAPGFFESKLLPFLHEKNIIRSESIAENLHSVVYVAFFYHAWFLFGKYVMFPPFAGHVTDKRKRRNLINQSAVHLVSFVQAIVILYLSIRLMLDEENYISVYQDSVSRVFTETRGTQIICIYAIGYFTWDIYISTFYSTLPFVLHGVISTVVYTIGLKPYIQYYAPVFLIFELSNPGLNIRWFLMKYAPSYKKFLTINNFFLMITFFLCRIVWGWYQIIKLCWDYYQIYDMEGFKPFDTFIIVFGNFILDILNLVWFSKMVSVAIAVLRKPKKE</sequence>
<reference evidence="8 9" key="1">
    <citation type="journal article" date="2007" name="Proc. Natl. Acad. Sci. U.S.A.">
        <title>Independent sorting-out of thousands of duplicated gene pairs in two yeast species descended from a whole-genome duplication.</title>
        <authorList>
            <person name="Scannell D.R."/>
            <person name="Frank A.C."/>
            <person name="Conant G.C."/>
            <person name="Byrne K.P."/>
            <person name="Woolfit M."/>
            <person name="Wolfe K.H."/>
        </authorList>
    </citation>
    <scope>NUCLEOTIDE SEQUENCE [LARGE SCALE GENOMIC DNA]</scope>
    <source>
        <strain evidence="9">ATCC 22028 / DSM 70294 / BCRC 21397 / CBS 2163 / NBRC 10782 / NRRL Y-8283 / UCD 57-17</strain>
    </source>
</reference>
<dbReference type="InterPro" id="IPR006634">
    <property type="entry name" value="TLC-dom"/>
</dbReference>
<dbReference type="RefSeq" id="XP_001642710.1">
    <property type="nucleotide sequence ID" value="XM_001642660.1"/>
</dbReference>
<dbReference type="GO" id="GO:0055088">
    <property type="term" value="P:lipid homeostasis"/>
    <property type="evidence" value="ECO:0007669"/>
    <property type="project" value="TreeGrafter"/>
</dbReference>
<accession>A7TSB5</accession>
<dbReference type="InParanoid" id="A7TSB5"/>
<dbReference type="FunCoup" id="A7TSB5">
    <property type="interactions" value="91"/>
</dbReference>
<evidence type="ECO:0000256" key="5">
    <source>
        <dbReference type="PROSITE-ProRule" id="PRU00205"/>
    </source>
</evidence>
<dbReference type="GO" id="GO:0005783">
    <property type="term" value="C:endoplasmic reticulum"/>
    <property type="evidence" value="ECO:0007669"/>
    <property type="project" value="TreeGrafter"/>
</dbReference>
<dbReference type="Proteomes" id="UP000000267">
    <property type="component" value="Unassembled WGS sequence"/>
</dbReference>
<evidence type="ECO:0000313" key="8">
    <source>
        <dbReference type="EMBL" id="EDO14852.1"/>
    </source>
</evidence>
<evidence type="ECO:0000313" key="9">
    <source>
        <dbReference type="Proteomes" id="UP000000267"/>
    </source>
</evidence>
<comment type="subcellular location">
    <subcellularLocation>
        <location evidence="1">Membrane</location>
        <topology evidence="1">Multi-pass membrane protein</topology>
    </subcellularLocation>
</comment>
<dbReference type="HOGENOM" id="CLU_034597_0_1_1"/>
<dbReference type="PANTHER" id="PTHR13439:SF6">
    <property type="entry name" value="AAR085WP"/>
    <property type="match status" value="1"/>
</dbReference>
<feature type="transmembrane region" description="Helical" evidence="6">
    <location>
        <begin position="175"/>
        <end position="196"/>
    </location>
</feature>
<dbReference type="OrthoDB" id="10266980at2759"/>
<dbReference type="PANTHER" id="PTHR13439">
    <property type="entry name" value="CT120 PROTEIN"/>
    <property type="match status" value="1"/>
</dbReference>
<dbReference type="GO" id="GO:0016020">
    <property type="term" value="C:membrane"/>
    <property type="evidence" value="ECO:0007669"/>
    <property type="project" value="UniProtKB-SubCell"/>
</dbReference>
<dbReference type="InterPro" id="IPR050846">
    <property type="entry name" value="TLCD"/>
</dbReference>
<feature type="transmembrane region" description="Helical" evidence="6">
    <location>
        <begin position="251"/>
        <end position="280"/>
    </location>
</feature>
<feature type="transmembrane region" description="Helical" evidence="6">
    <location>
        <begin position="208"/>
        <end position="231"/>
    </location>
</feature>
<feature type="transmembrane region" description="Helical" evidence="6">
    <location>
        <begin position="84"/>
        <end position="105"/>
    </location>
</feature>
<evidence type="ECO:0000256" key="2">
    <source>
        <dbReference type="ARBA" id="ARBA00022692"/>
    </source>
</evidence>
<dbReference type="SMART" id="SM00724">
    <property type="entry name" value="TLC"/>
    <property type="match status" value="1"/>
</dbReference>
<dbReference type="OMA" id="AIGYFLW"/>
<dbReference type="PhylomeDB" id="A7TSB5"/>
<dbReference type="EMBL" id="DS480504">
    <property type="protein sequence ID" value="EDO14852.1"/>
    <property type="molecule type" value="Genomic_DNA"/>
</dbReference>
<evidence type="ECO:0000256" key="3">
    <source>
        <dbReference type="ARBA" id="ARBA00022989"/>
    </source>
</evidence>